<dbReference type="GO" id="GO:0004386">
    <property type="term" value="F:helicase activity"/>
    <property type="evidence" value="ECO:0007669"/>
    <property type="project" value="UniProtKB-KW"/>
</dbReference>
<evidence type="ECO:0000313" key="7">
    <source>
        <dbReference type="EMBL" id="MCF6376426.1"/>
    </source>
</evidence>
<evidence type="ECO:0000259" key="5">
    <source>
        <dbReference type="PROSITE" id="PS51192"/>
    </source>
</evidence>
<dbReference type="CDD" id="cd18011">
    <property type="entry name" value="DEXDc_RapA"/>
    <property type="match status" value="1"/>
</dbReference>
<evidence type="ECO:0000256" key="1">
    <source>
        <dbReference type="ARBA" id="ARBA00022741"/>
    </source>
</evidence>
<dbReference type="InterPro" id="IPR000330">
    <property type="entry name" value="SNF2_N"/>
</dbReference>
<dbReference type="CDD" id="cd18793">
    <property type="entry name" value="SF2_C_SNF"/>
    <property type="match status" value="1"/>
</dbReference>
<dbReference type="Gene3D" id="3.40.50.300">
    <property type="entry name" value="P-loop containing nucleotide triphosphate hydrolases"/>
    <property type="match status" value="1"/>
</dbReference>
<evidence type="ECO:0000256" key="2">
    <source>
        <dbReference type="ARBA" id="ARBA00022801"/>
    </source>
</evidence>
<gene>
    <name evidence="7" type="ORF">L2K70_02310</name>
</gene>
<dbReference type="RefSeq" id="WP_236398400.1">
    <property type="nucleotide sequence ID" value="NZ_JAKJHZ010000003.1"/>
</dbReference>
<keyword evidence="3 7" id="KW-0347">Helicase</keyword>
<dbReference type="PANTHER" id="PTHR45766">
    <property type="entry name" value="DNA ANNEALING HELICASE AND ENDONUCLEASE ZRANB3 FAMILY MEMBER"/>
    <property type="match status" value="1"/>
</dbReference>
<dbReference type="InterPro" id="IPR001650">
    <property type="entry name" value="Helicase_C-like"/>
</dbReference>
<keyword evidence="1" id="KW-0547">Nucleotide-binding</keyword>
<dbReference type="InterPro" id="IPR027417">
    <property type="entry name" value="P-loop_NTPase"/>
</dbReference>
<dbReference type="InterPro" id="IPR038718">
    <property type="entry name" value="SNF2-like_sf"/>
</dbReference>
<evidence type="ECO:0000313" key="8">
    <source>
        <dbReference type="Proteomes" id="UP001201161"/>
    </source>
</evidence>
<protein>
    <submittedName>
        <fullName evidence="7">DEAD/DEAH box helicase</fullName>
    </submittedName>
</protein>
<dbReference type="Pfam" id="PF00271">
    <property type="entry name" value="Helicase_C"/>
    <property type="match status" value="1"/>
</dbReference>
<dbReference type="InterPro" id="IPR049730">
    <property type="entry name" value="SNF2/RAD54-like_C"/>
</dbReference>
<evidence type="ECO:0000259" key="6">
    <source>
        <dbReference type="PROSITE" id="PS51194"/>
    </source>
</evidence>
<dbReference type="SUPFAM" id="SSF52540">
    <property type="entry name" value="P-loop containing nucleoside triphosphate hydrolases"/>
    <property type="match status" value="2"/>
</dbReference>
<feature type="domain" description="Helicase C-terminal" evidence="6">
    <location>
        <begin position="608"/>
        <end position="761"/>
    </location>
</feature>
<dbReference type="Gene3D" id="3.40.50.10810">
    <property type="entry name" value="Tandem AAA-ATPase domain"/>
    <property type="match status" value="1"/>
</dbReference>
<dbReference type="PROSITE" id="PS51194">
    <property type="entry name" value="HELICASE_CTER"/>
    <property type="match status" value="1"/>
</dbReference>
<keyword evidence="4" id="KW-0067">ATP-binding</keyword>
<dbReference type="InterPro" id="IPR057342">
    <property type="entry name" value="DEXDc_RapA"/>
</dbReference>
<keyword evidence="2" id="KW-0378">Hydrolase</keyword>
<sequence>MDDVAYTPAVDGRWTDLGGELEQWLVLGEPTEEIAQAAEASGASLRFADGTMWSRSLHTGTYTLRRGSKAAIVLVLHGIPGGSALQGDSRRLVGHMGLAEPVFESMWPQGRAVDTSAGVREGDVVRLRGSAALGTVTAVRLRAGEYEVEVRGPNGVQVMDTDALEVIGGDPNDPAFWISQPGGSAADISLTVTWTKLRNALTDTVYSYASSKTIFRPYQFVPVLKLLSSGTGRLLIADEVGLGKTIEAGLIWSELERRTPLDRVLVVCPASLRLKWKSEMGRRFDRDLALMTPQDLRDQAHKMAQGRESRFAGVVGVESLRRHEDALQALTDVHARFDLVIVDEAHVLRNRGGKSYQLGQLLSDWADVLVFLSATPLNLGQSDLFNLVNMLHEEEFSDPAVFEAQLEPNEALNEVIREVRTGMQAPRTLLPLVEGIAEMELGAAVAARPDYGRLCTILDVDRPLTSEEAAGAKRAASALNTLGSVLTRTRKADVPDAKAIRVAEQVPVDWSDHERSMYESVRALYTAEAERRGTPIGFALQMPLRQAASCLPAMQESIRRRFVDAEDEDEDAFEDVADAAASDRVELDILDLDGLMRPLAHDTKFEAMLERLLQARERGMQQAMVFSFFTGTLRYLEERLSQHFSARRMTGATSMDDRQSIMQEFRDGKFELLLLSQVGAEGLDFEFCNVMVNYDLPWNPMQVEQRIGRLDRFGQQNEKIFILNMHVPGTIESDIFERLYRRIGVFERSIGELEPILRDKLKDITRSLLDPSLTPAERDRESKRVAVALAERAAQVRELEASRGALSTVDQLQVDGMTDDGPTHGRFVGAAEVRLLVERLVARLGGKLTPSSQLGISRLTGSVEMATRLRALDVRSSGGMRPVGQLAADLANRAEVRVTFDSDVASKHGVELVASRHPLVDLALASLEDDVISLRRFAVVGLPGAQLPALGALVRLDMVSSTGVRPRTELWAHAVDLDTGETLRDLGPELLESIARGSLVDVPHEQHPLVEARLTLLDEIAAVRRRGVQRERRADNDALVDARLASQQRSIDIKMDRARSTLADVRERERDDRVARLHEGRIKNLELDRARVEHDLEAMRHLDVTSSTVAVLQVHRA</sequence>
<dbReference type="EMBL" id="JAKJHZ010000003">
    <property type="protein sequence ID" value="MCF6376426.1"/>
    <property type="molecule type" value="Genomic_DNA"/>
</dbReference>
<dbReference type="PANTHER" id="PTHR45766:SF6">
    <property type="entry name" value="SWI_SNF-RELATED MATRIX-ASSOCIATED ACTIN-DEPENDENT REGULATOR OF CHROMATIN SUBFAMILY A-LIKE PROTEIN 1"/>
    <property type="match status" value="1"/>
</dbReference>
<dbReference type="Proteomes" id="UP001201161">
    <property type="component" value="Unassembled WGS sequence"/>
</dbReference>
<dbReference type="SMART" id="SM00490">
    <property type="entry name" value="HELICc"/>
    <property type="match status" value="1"/>
</dbReference>
<dbReference type="Pfam" id="PF00176">
    <property type="entry name" value="SNF2-rel_dom"/>
    <property type="match status" value="1"/>
</dbReference>
<name>A0ABS9H879_9ACTN</name>
<dbReference type="InterPro" id="IPR014001">
    <property type="entry name" value="Helicase_ATP-bd"/>
</dbReference>
<reference evidence="7 8" key="1">
    <citation type="submission" date="2022-01" db="EMBL/GenBank/DDBJ databases">
        <title>Nocardioides sp. nov., an actinomycete isolated from mining soil.</title>
        <authorList>
            <person name="Liu L."/>
        </authorList>
    </citation>
    <scope>NUCLEOTIDE SEQUENCE [LARGE SCALE GENOMIC DNA]</scope>
    <source>
        <strain evidence="7 8">KLBMP 9356</strain>
    </source>
</reference>
<evidence type="ECO:0000256" key="4">
    <source>
        <dbReference type="ARBA" id="ARBA00022840"/>
    </source>
</evidence>
<organism evidence="7 8">
    <name type="scientific">Nocardioides potassii</name>
    <dbReference type="NCBI Taxonomy" id="2911371"/>
    <lineage>
        <taxon>Bacteria</taxon>
        <taxon>Bacillati</taxon>
        <taxon>Actinomycetota</taxon>
        <taxon>Actinomycetes</taxon>
        <taxon>Propionibacteriales</taxon>
        <taxon>Nocardioidaceae</taxon>
        <taxon>Nocardioides</taxon>
    </lineage>
</organism>
<dbReference type="SMART" id="SM00487">
    <property type="entry name" value="DEXDc"/>
    <property type="match status" value="1"/>
</dbReference>
<evidence type="ECO:0000256" key="3">
    <source>
        <dbReference type="ARBA" id="ARBA00022806"/>
    </source>
</evidence>
<comment type="caution">
    <text evidence="7">The sequence shown here is derived from an EMBL/GenBank/DDBJ whole genome shotgun (WGS) entry which is preliminary data.</text>
</comment>
<keyword evidence="8" id="KW-1185">Reference proteome</keyword>
<feature type="domain" description="Helicase ATP-binding" evidence="5">
    <location>
        <begin position="225"/>
        <end position="394"/>
    </location>
</feature>
<dbReference type="PROSITE" id="PS51192">
    <property type="entry name" value="HELICASE_ATP_BIND_1"/>
    <property type="match status" value="1"/>
</dbReference>
<proteinExistence type="predicted"/>
<accession>A0ABS9H879</accession>